<reference evidence="1" key="1">
    <citation type="journal article" date="2014" name="Front. Microbiol.">
        <title>High frequency of phylogenetically diverse reductive dehalogenase-homologous genes in deep subseafloor sedimentary metagenomes.</title>
        <authorList>
            <person name="Kawai M."/>
            <person name="Futagami T."/>
            <person name="Toyoda A."/>
            <person name="Takaki Y."/>
            <person name="Nishi S."/>
            <person name="Hori S."/>
            <person name="Arai W."/>
            <person name="Tsubouchi T."/>
            <person name="Morono Y."/>
            <person name="Uchiyama I."/>
            <person name="Ito T."/>
            <person name="Fujiyama A."/>
            <person name="Inagaki F."/>
            <person name="Takami H."/>
        </authorList>
    </citation>
    <scope>NUCLEOTIDE SEQUENCE</scope>
    <source>
        <strain evidence="1">Expedition CK06-06</strain>
    </source>
</reference>
<gene>
    <name evidence="1" type="ORF">S06H3_13402</name>
</gene>
<sequence length="140" mass="15447">MENLWGNVHQFVDGYEAVNGSDAAHVKYRLIKREGSGTFRNPLQAADYEESSDLVNPANGYIKNIVWEDLLSLQFIGSDNTGLATSHLHDYFYAHDAGDVNILLAGGCWDFGAQAGVAFLYSRYDATFSDMGIGGRLEFI</sequence>
<comment type="caution">
    <text evidence="1">The sequence shown here is derived from an EMBL/GenBank/DDBJ whole genome shotgun (WGS) entry which is preliminary data.</text>
</comment>
<accession>X1MHX2</accession>
<dbReference type="EMBL" id="BARV01006543">
    <property type="protein sequence ID" value="GAI14315.1"/>
    <property type="molecule type" value="Genomic_DNA"/>
</dbReference>
<dbReference type="AlphaFoldDB" id="X1MHX2"/>
<evidence type="ECO:0000313" key="1">
    <source>
        <dbReference type="EMBL" id="GAI14315.1"/>
    </source>
</evidence>
<proteinExistence type="predicted"/>
<organism evidence="1">
    <name type="scientific">marine sediment metagenome</name>
    <dbReference type="NCBI Taxonomy" id="412755"/>
    <lineage>
        <taxon>unclassified sequences</taxon>
        <taxon>metagenomes</taxon>
        <taxon>ecological metagenomes</taxon>
    </lineage>
</organism>
<name>X1MHX2_9ZZZZ</name>
<protein>
    <submittedName>
        <fullName evidence="1">Uncharacterized protein</fullName>
    </submittedName>
</protein>